<accession>A0AC61QHT9</accession>
<dbReference type="Proteomes" id="UP000294588">
    <property type="component" value="Unassembled WGS sequence"/>
</dbReference>
<reference evidence="1" key="1">
    <citation type="submission" date="2019-03" db="EMBL/GenBank/DDBJ databases">
        <title>Candidatus Syntrophosphaera thermopropionivorans: a novel player in syntrophic propionate oxidation during anaerobic digestion.</title>
        <authorList>
            <person name="Dyksma S."/>
        </authorList>
    </citation>
    <scope>NUCLEOTIDE SEQUENCE</scope>
    <source>
        <strain evidence="1">W5</strain>
    </source>
</reference>
<keyword evidence="2" id="KW-1185">Reference proteome</keyword>
<gene>
    <name evidence="1" type="ORF">E0946_06585</name>
</gene>
<dbReference type="EMBL" id="SMOG01000028">
    <property type="protein sequence ID" value="TDF72531.1"/>
    <property type="molecule type" value="Genomic_DNA"/>
</dbReference>
<comment type="caution">
    <text evidence="1">The sequence shown here is derived from an EMBL/GenBank/DDBJ whole genome shotgun (WGS) entry which is preliminary data.</text>
</comment>
<sequence length="1404" mass="150059">MLKKLGFLIVAVLSFTYLIGLTAGDIAILGVHTDTPKSMIFVALADIPANTEISFTDNGWNATTQQWRPNEGTIVWTHTELVSKGTCITLSINTSPYSATLGTVTTNTNFSLATAGDQILAYEGTTAPSTNDASIWLYGFSTENWVWGNNANTSDLPTALSGASVGLTDSTTEVDNGYFANGSEPQTSVSVSGTKAQLLSLFGDRTKYYTNDNGPLTFPTYTITVGSEPVISVSGTLNPFSTIVGTPSPAQNYTLIGQNLTANIIVTSPTGFEISTDGSSYSSNLSLSPTYNGSIYVRLTGTTIGTFSGNITHSSTGAAQVDLPVNGTVLETQPPVLHITGTLTKFTMEQGTPSESQGYTLYGEYLTQNISIIPPAGYQLSTDNTNWSGQLSLNPSFNGTVYVRLNGTNITNYNGNIIHTSGTAQATLAVNGIVFEPTPANLLLLDNFYYDTGLALTSTRWTAHSTGTNPITVQSGNLTYEGYPSIAGNLISLATSGEDIHRTFTAQTANSVYASFLVNITSATTTGDYFIHFGPQTIGTLYRGRVFVKKNDADALSFGLSYAANVTGNVVWTDFSYSLNTTYLLVLRYDFFEGMANDVAHLYINPPITYNEPAVTLTATDTNTDAADIGSIALRQGTAANAPTLLLDGIRVANSWFNLWGFQANPQIVVIGEPDPLYNIVGNPSDEIAHYHLEGHQLISPITVVAPEPFQISTTGTDDWETTIQVPLDYNGNIYVRLYGMEVGTYGGFITHNSPGAEEVRVRVDGETLPADVTWHIIANLTEFSQEIGTPSASQSYSLSATGAVSDIIIIATSPFELSTTNSDPWSSTLTLPPTYNGLVYVRMNATTAGNFTGTITHTTANATNYVINVSGTAIVSGIFATDLFFSEYIEGSSNNKALEIFNGTGVPVDLSQYMVLLYSNGATSPTNTLQLSGTLAHNDVYVISHASANAAIQAVSDINSTVCYFNGDDAVALIKGTTANPIYIDIFGRIGEDPGNYWGTAPLITLDKTLVRKSDVTHGVTTNPESGFPTLATEWDSYPQDTTTYLGWHTFTPGMPAAAAPTFNPTGGIFSAPITVTISCSSPGVTIRYTTDGSIPTETLGTIYTSPISITTTTTLKAVAYGNGYSVSPAAQAHYIFPINVATIAELRAGTPGVYYKYTGTAVITFQQAFRHQKFIQDNTAAILIDDNSGAITTTYNLYDGISNIVGTVAEYGGMMQLTPLADPGPAVSTGNVIIPQEISLNELVTNFEEYESELIRVMGVSFDNAESGLTFINGTLYPMNNGLMNFRTTFYDVDYIGMPVPTGLWNIIGLPNSRVVEGNLFTARCWADFSSAGVTLPAPVVTISVQDNNIILSWEPVTGATSYRIEAADDPYGTFGQVEITTNHSVSYPASPKKFYRVIAIQ</sequence>
<organism evidence="1 2">
    <name type="scientific">Candidatus Syntrophosphaera thermopropionivorans</name>
    <dbReference type="NCBI Taxonomy" id="2593015"/>
    <lineage>
        <taxon>Bacteria</taxon>
        <taxon>Pseudomonadati</taxon>
        <taxon>Candidatus Cloacimonadota</taxon>
        <taxon>Candidatus Cloacimonadia</taxon>
        <taxon>Candidatus Cloacimonadales</taxon>
        <taxon>Candidatus Cloacimonadaceae</taxon>
        <taxon>Candidatus Syntrophosphaera</taxon>
    </lineage>
</organism>
<name>A0AC61QHT9_9BACT</name>
<protein>
    <submittedName>
        <fullName evidence="1">Uncharacterized protein</fullName>
    </submittedName>
</protein>
<evidence type="ECO:0000313" key="1">
    <source>
        <dbReference type="EMBL" id="TDF72531.1"/>
    </source>
</evidence>
<proteinExistence type="predicted"/>
<evidence type="ECO:0000313" key="2">
    <source>
        <dbReference type="Proteomes" id="UP000294588"/>
    </source>
</evidence>